<dbReference type="GO" id="GO:0061630">
    <property type="term" value="F:ubiquitin protein ligase activity"/>
    <property type="evidence" value="ECO:0007669"/>
    <property type="project" value="TreeGrafter"/>
</dbReference>
<dbReference type="Pfam" id="PF05605">
    <property type="entry name" value="zf-Di19"/>
    <property type="match status" value="1"/>
</dbReference>
<evidence type="ECO:0000313" key="4">
    <source>
        <dbReference type="Ensembl" id="ENSOMYP00000095551.2"/>
    </source>
</evidence>
<dbReference type="PANTHER" id="PTHR46016:SF4">
    <property type="entry name" value="E3 UBIQUITIN-PROTEIN LIGASE RNF166"/>
    <property type="match status" value="1"/>
</dbReference>
<protein>
    <recommendedName>
        <fullName evidence="3">Di19 zinc-binding domain-containing protein</fullName>
    </recommendedName>
</protein>
<dbReference type="GO" id="GO:0000209">
    <property type="term" value="P:protein polyubiquitination"/>
    <property type="evidence" value="ECO:0007669"/>
    <property type="project" value="TreeGrafter"/>
</dbReference>
<comment type="subcellular location">
    <subcellularLocation>
        <location evidence="1">Cytoplasm</location>
    </subcellularLocation>
</comment>
<dbReference type="Ensembl" id="ENSOMYT00000103837.2">
    <property type="protein sequence ID" value="ENSOMYP00000095551.2"/>
    <property type="gene ID" value="ENSOMYG00000043538.2"/>
</dbReference>
<dbReference type="Proteomes" id="UP000694395">
    <property type="component" value="Chromosome 26"/>
</dbReference>
<name>A0A8C7UN23_ONCMY</name>
<reference evidence="4" key="1">
    <citation type="submission" date="2020-07" db="EMBL/GenBank/DDBJ databases">
        <title>A long reads based de novo assembly of the rainbow trout Arlee double haploid line genome.</title>
        <authorList>
            <person name="Gao G."/>
            <person name="Palti Y."/>
        </authorList>
    </citation>
    <scope>NUCLEOTIDE SEQUENCE [LARGE SCALE GENOMIC DNA]</scope>
</reference>
<dbReference type="AlphaFoldDB" id="A0A8C7UN23"/>
<evidence type="ECO:0000259" key="3">
    <source>
        <dbReference type="Pfam" id="PF05605"/>
    </source>
</evidence>
<accession>A0A8C7UN23</accession>
<reference evidence="4" key="2">
    <citation type="submission" date="2025-08" db="UniProtKB">
        <authorList>
            <consortium name="Ensembl"/>
        </authorList>
    </citation>
    <scope>IDENTIFICATION</scope>
</reference>
<keyword evidence="2" id="KW-0963">Cytoplasm</keyword>
<dbReference type="GO" id="GO:0005737">
    <property type="term" value="C:cytoplasm"/>
    <property type="evidence" value="ECO:0007669"/>
    <property type="project" value="UniProtKB-SubCell"/>
</dbReference>
<evidence type="ECO:0000313" key="5">
    <source>
        <dbReference type="Proteomes" id="UP000694395"/>
    </source>
</evidence>
<organism evidence="4 5">
    <name type="scientific">Oncorhynchus mykiss</name>
    <name type="common">Rainbow trout</name>
    <name type="synonym">Salmo gairdneri</name>
    <dbReference type="NCBI Taxonomy" id="8022"/>
    <lineage>
        <taxon>Eukaryota</taxon>
        <taxon>Metazoa</taxon>
        <taxon>Chordata</taxon>
        <taxon>Craniata</taxon>
        <taxon>Vertebrata</taxon>
        <taxon>Euteleostomi</taxon>
        <taxon>Actinopterygii</taxon>
        <taxon>Neopterygii</taxon>
        <taxon>Teleostei</taxon>
        <taxon>Protacanthopterygii</taxon>
        <taxon>Salmoniformes</taxon>
        <taxon>Salmonidae</taxon>
        <taxon>Salmoninae</taxon>
        <taxon>Oncorhynchus</taxon>
    </lineage>
</organism>
<proteinExistence type="predicted"/>
<keyword evidence="5" id="KW-1185">Reference proteome</keyword>
<evidence type="ECO:0000256" key="1">
    <source>
        <dbReference type="ARBA" id="ARBA00004496"/>
    </source>
</evidence>
<dbReference type="PANTHER" id="PTHR46016">
    <property type="entry name" value="ZINC FINGER, RING/FYVE/PHD-TYPE"/>
    <property type="match status" value="1"/>
</dbReference>
<dbReference type="InterPro" id="IPR051438">
    <property type="entry name" value="RNF_E3_ubiq-protein_ligase"/>
</dbReference>
<dbReference type="GeneTree" id="ENSGT01000000221967"/>
<feature type="domain" description="Di19 zinc-binding" evidence="3">
    <location>
        <begin position="41"/>
        <end position="84"/>
    </location>
</feature>
<reference evidence="4" key="3">
    <citation type="submission" date="2025-09" db="UniProtKB">
        <authorList>
            <consortium name="Ensembl"/>
        </authorList>
    </citation>
    <scope>IDENTIFICATION</scope>
</reference>
<evidence type="ECO:0000256" key="2">
    <source>
        <dbReference type="ARBA" id="ARBA00022490"/>
    </source>
</evidence>
<sequence length="103" mass="11942">DYTALCVWQSVCVMHTHVVSIMAPTKCVFSPCLQQNSKPFHFSCPFCGARNLDQQKLAQHCMENHRNDPNKVMCPVCSHLLHRHKFSYVTFYSMDIVVIRQKV</sequence>
<dbReference type="GO" id="GO:0006511">
    <property type="term" value="P:ubiquitin-dependent protein catabolic process"/>
    <property type="evidence" value="ECO:0007669"/>
    <property type="project" value="TreeGrafter"/>
</dbReference>
<dbReference type="InterPro" id="IPR008598">
    <property type="entry name" value="Di19_Zn-bd"/>
</dbReference>